<feature type="region of interest" description="Disordered" evidence="1">
    <location>
        <begin position="1"/>
        <end position="26"/>
    </location>
</feature>
<reference evidence="2 3" key="1">
    <citation type="submission" date="2019-01" db="EMBL/GenBank/DDBJ databases">
        <title>Sequencing of cultivated peanut Arachis hypogaea provides insights into genome evolution and oil improvement.</title>
        <authorList>
            <person name="Chen X."/>
        </authorList>
    </citation>
    <scope>NUCLEOTIDE SEQUENCE [LARGE SCALE GENOMIC DNA]</scope>
    <source>
        <strain evidence="3">cv. Fuhuasheng</strain>
        <tissue evidence="2">Leaves</tissue>
    </source>
</reference>
<gene>
    <name evidence="2" type="ORF">Ahy_B02g060361</name>
</gene>
<feature type="region of interest" description="Disordered" evidence="1">
    <location>
        <begin position="66"/>
        <end position="89"/>
    </location>
</feature>
<feature type="compositionally biased region" description="Basic and acidic residues" evidence="1">
    <location>
        <begin position="10"/>
        <end position="19"/>
    </location>
</feature>
<comment type="caution">
    <text evidence="2">The sequence shown here is derived from an EMBL/GenBank/DDBJ whole genome shotgun (WGS) entry which is preliminary data.</text>
</comment>
<dbReference type="Proteomes" id="UP000289738">
    <property type="component" value="Chromosome B02"/>
</dbReference>
<sequence length="157" mass="17446">MARTSGCAGSDRRASERSSKYTGGSTTFTKTKARLSKLLDYEATLVETFKYTHMLKENKARFVDQRLEAATQQSQQSGEDATDGSKASVVDPDAVWHEIASAPYKNRIYRIGSFFVSSLRTSTLRLSSGSATSRAVQPEEGMDLMLQVQELQRNLHQ</sequence>
<keyword evidence="3" id="KW-1185">Reference proteome</keyword>
<name>A0A445AIH3_ARAHY</name>
<organism evidence="2 3">
    <name type="scientific">Arachis hypogaea</name>
    <name type="common">Peanut</name>
    <dbReference type="NCBI Taxonomy" id="3818"/>
    <lineage>
        <taxon>Eukaryota</taxon>
        <taxon>Viridiplantae</taxon>
        <taxon>Streptophyta</taxon>
        <taxon>Embryophyta</taxon>
        <taxon>Tracheophyta</taxon>
        <taxon>Spermatophyta</taxon>
        <taxon>Magnoliopsida</taxon>
        <taxon>eudicotyledons</taxon>
        <taxon>Gunneridae</taxon>
        <taxon>Pentapetalae</taxon>
        <taxon>rosids</taxon>
        <taxon>fabids</taxon>
        <taxon>Fabales</taxon>
        <taxon>Fabaceae</taxon>
        <taxon>Papilionoideae</taxon>
        <taxon>50 kb inversion clade</taxon>
        <taxon>dalbergioids sensu lato</taxon>
        <taxon>Dalbergieae</taxon>
        <taxon>Pterocarpus clade</taxon>
        <taxon>Arachis</taxon>
    </lineage>
</organism>
<evidence type="ECO:0000313" key="3">
    <source>
        <dbReference type="Proteomes" id="UP000289738"/>
    </source>
</evidence>
<accession>A0A445AIH3</accession>
<feature type="compositionally biased region" description="Polar residues" evidence="1">
    <location>
        <begin position="70"/>
        <end position="79"/>
    </location>
</feature>
<evidence type="ECO:0000256" key="1">
    <source>
        <dbReference type="SAM" id="MobiDB-lite"/>
    </source>
</evidence>
<proteinExistence type="predicted"/>
<dbReference type="EMBL" id="SDMP01000012">
    <property type="protein sequence ID" value="RYR26188.1"/>
    <property type="molecule type" value="Genomic_DNA"/>
</dbReference>
<dbReference type="AlphaFoldDB" id="A0A445AIH3"/>
<protein>
    <submittedName>
        <fullName evidence="2">Uncharacterized protein</fullName>
    </submittedName>
</protein>
<evidence type="ECO:0000313" key="2">
    <source>
        <dbReference type="EMBL" id="RYR26188.1"/>
    </source>
</evidence>